<gene>
    <name evidence="8" type="primary">mobA</name>
    <name evidence="10" type="ORF">QOZ99_001720</name>
</gene>
<keyword evidence="2 8" id="KW-0808">Transferase</keyword>
<evidence type="ECO:0000313" key="10">
    <source>
        <dbReference type="EMBL" id="MDQ0510832.1"/>
    </source>
</evidence>
<dbReference type="SUPFAM" id="SSF53448">
    <property type="entry name" value="Nucleotide-diphospho-sugar transferases"/>
    <property type="match status" value="1"/>
</dbReference>
<keyword evidence="3 8" id="KW-0479">Metal-binding</keyword>
<dbReference type="PANTHER" id="PTHR19136">
    <property type="entry name" value="MOLYBDENUM COFACTOR GUANYLYLTRANSFERASE"/>
    <property type="match status" value="1"/>
</dbReference>
<accession>A0ABU0LQ45</accession>
<dbReference type="CDD" id="cd02503">
    <property type="entry name" value="MobA"/>
    <property type="match status" value="1"/>
</dbReference>
<dbReference type="Pfam" id="PF12804">
    <property type="entry name" value="NTP_transf_3"/>
    <property type="match status" value="1"/>
</dbReference>
<evidence type="ECO:0000256" key="8">
    <source>
        <dbReference type="HAMAP-Rule" id="MF_00316"/>
    </source>
</evidence>
<keyword evidence="10" id="KW-0548">Nucleotidyltransferase</keyword>
<dbReference type="GO" id="GO:0061603">
    <property type="term" value="F:molybdenum cofactor guanylyltransferase activity"/>
    <property type="evidence" value="ECO:0007669"/>
    <property type="project" value="UniProtKB-EC"/>
</dbReference>
<keyword evidence="5 8" id="KW-0460">Magnesium</keyword>
<evidence type="ECO:0000259" key="9">
    <source>
        <dbReference type="Pfam" id="PF12804"/>
    </source>
</evidence>
<feature type="binding site" evidence="8">
    <location>
        <position position="103"/>
    </location>
    <ligand>
        <name>Mg(2+)</name>
        <dbReference type="ChEBI" id="CHEBI:18420"/>
    </ligand>
</feature>
<comment type="similarity">
    <text evidence="8">Belongs to the MobA family.</text>
</comment>
<keyword evidence="6 8" id="KW-0342">GTP-binding</keyword>
<dbReference type="EC" id="2.7.7.77" evidence="8"/>
<dbReference type="InterPro" id="IPR025877">
    <property type="entry name" value="MobA-like_NTP_Trfase"/>
</dbReference>
<keyword evidence="7 8" id="KW-0501">Molybdenum cofactor biosynthesis</keyword>
<evidence type="ECO:0000313" key="11">
    <source>
        <dbReference type="Proteomes" id="UP001235094"/>
    </source>
</evidence>
<evidence type="ECO:0000256" key="7">
    <source>
        <dbReference type="ARBA" id="ARBA00023150"/>
    </source>
</evidence>
<evidence type="ECO:0000256" key="6">
    <source>
        <dbReference type="ARBA" id="ARBA00023134"/>
    </source>
</evidence>
<dbReference type="InterPro" id="IPR029044">
    <property type="entry name" value="Nucleotide-diphossugar_trans"/>
</dbReference>
<dbReference type="HAMAP" id="MF_00316">
    <property type="entry name" value="MobA"/>
    <property type="match status" value="1"/>
</dbReference>
<dbReference type="Proteomes" id="UP001235094">
    <property type="component" value="Unassembled WGS sequence"/>
</dbReference>
<protein>
    <recommendedName>
        <fullName evidence="8">Molybdenum cofactor guanylyltransferase</fullName>
        <shortName evidence="8">MoCo guanylyltransferase</shortName>
        <ecNumber evidence="8">2.7.7.77</ecNumber>
    </recommendedName>
    <alternativeName>
        <fullName evidence="8">GTP:molybdopterin guanylyltransferase</fullName>
    </alternativeName>
    <alternativeName>
        <fullName evidence="8">Mo-MPT guanylyltransferase</fullName>
    </alternativeName>
    <alternativeName>
        <fullName evidence="8">Molybdopterin guanylyltransferase</fullName>
    </alternativeName>
    <alternativeName>
        <fullName evidence="8">Molybdopterin-guanine dinucleotide synthase</fullName>
        <shortName evidence="8">MGD synthase</shortName>
    </alternativeName>
</protein>
<organism evidence="10 11">
    <name type="scientific">Ancylobacter amanitiformis</name>
    <dbReference type="NCBI Taxonomy" id="217069"/>
    <lineage>
        <taxon>Bacteria</taxon>
        <taxon>Pseudomonadati</taxon>
        <taxon>Pseudomonadota</taxon>
        <taxon>Alphaproteobacteria</taxon>
        <taxon>Hyphomicrobiales</taxon>
        <taxon>Xanthobacteraceae</taxon>
        <taxon>Ancylobacter</taxon>
    </lineage>
</organism>
<evidence type="ECO:0000256" key="5">
    <source>
        <dbReference type="ARBA" id="ARBA00022842"/>
    </source>
</evidence>
<feature type="binding site" evidence="8">
    <location>
        <begin position="10"/>
        <end position="12"/>
    </location>
    <ligand>
        <name>GTP</name>
        <dbReference type="ChEBI" id="CHEBI:37565"/>
    </ligand>
</feature>
<evidence type="ECO:0000256" key="1">
    <source>
        <dbReference type="ARBA" id="ARBA00022490"/>
    </source>
</evidence>
<feature type="binding site" evidence="8">
    <location>
        <position position="68"/>
    </location>
    <ligand>
        <name>GTP</name>
        <dbReference type="ChEBI" id="CHEBI:37565"/>
    </ligand>
</feature>
<proteinExistence type="inferred from homology"/>
<evidence type="ECO:0000256" key="2">
    <source>
        <dbReference type="ARBA" id="ARBA00022679"/>
    </source>
</evidence>
<name>A0ABU0LQ45_9HYPH</name>
<feature type="binding site" evidence="8">
    <location>
        <position position="103"/>
    </location>
    <ligand>
        <name>GTP</name>
        <dbReference type="ChEBI" id="CHEBI:37565"/>
    </ligand>
</feature>
<evidence type="ECO:0000256" key="4">
    <source>
        <dbReference type="ARBA" id="ARBA00022741"/>
    </source>
</evidence>
<sequence length="203" mass="20988">MTSGPVGLILAGGLSRRMGGGDKTLRPLGGATVLARIHRRIGPQVDALLLNANGPAARFGLDLPLVPDSLPDTPGPLAGILAGLDHVAEHMPQARYLLTVPADCPFLPADLVARLAAAAADGAACATSGGRAHGVIGLWNIAARGALRHLLVEQGIRRVDAWLARAGAVAVDWPVMPYDPFLNLNTPEDFAAAEQILQAYPAA</sequence>
<keyword evidence="11" id="KW-1185">Reference proteome</keyword>
<comment type="catalytic activity">
    <reaction evidence="8">
        <text>Mo-molybdopterin + GTP + H(+) = Mo-molybdopterin guanine dinucleotide + diphosphate</text>
        <dbReference type="Rhea" id="RHEA:34243"/>
        <dbReference type="ChEBI" id="CHEBI:15378"/>
        <dbReference type="ChEBI" id="CHEBI:33019"/>
        <dbReference type="ChEBI" id="CHEBI:37565"/>
        <dbReference type="ChEBI" id="CHEBI:71302"/>
        <dbReference type="ChEBI" id="CHEBI:71310"/>
        <dbReference type="EC" id="2.7.7.77"/>
    </reaction>
</comment>
<comment type="cofactor">
    <cofactor evidence="8">
        <name>Mg(2+)</name>
        <dbReference type="ChEBI" id="CHEBI:18420"/>
    </cofactor>
</comment>
<keyword evidence="4 8" id="KW-0547">Nucleotide-binding</keyword>
<feature type="binding site" evidence="8">
    <location>
        <position position="51"/>
    </location>
    <ligand>
        <name>GTP</name>
        <dbReference type="ChEBI" id="CHEBI:37565"/>
    </ligand>
</feature>
<dbReference type="PANTHER" id="PTHR19136:SF81">
    <property type="entry name" value="MOLYBDENUM COFACTOR GUANYLYLTRANSFERASE"/>
    <property type="match status" value="1"/>
</dbReference>
<keyword evidence="1 8" id="KW-0963">Cytoplasm</keyword>
<dbReference type="RefSeq" id="WP_306889545.1">
    <property type="nucleotide sequence ID" value="NZ_JAUSVR010000004.1"/>
</dbReference>
<evidence type="ECO:0000256" key="3">
    <source>
        <dbReference type="ARBA" id="ARBA00022723"/>
    </source>
</evidence>
<dbReference type="NCBIfam" id="TIGR02665">
    <property type="entry name" value="molyb_mobA"/>
    <property type="match status" value="1"/>
</dbReference>
<dbReference type="InterPro" id="IPR013482">
    <property type="entry name" value="Molybde_CF_guanTrfase"/>
</dbReference>
<dbReference type="EMBL" id="JAUSVR010000004">
    <property type="protein sequence ID" value="MDQ0510832.1"/>
    <property type="molecule type" value="Genomic_DNA"/>
</dbReference>
<comment type="subcellular location">
    <subcellularLocation>
        <location evidence="8">Cytoplasm</location>
    </subcellularLocation>
</comment>
<dbReference type="Gene3D" id="3.90.550.10">
    <property type="entry name" value="Spore Coat Polysaccharide Biosynthesis Protein SpsA, Chain A"/>
    <property type="match status" value="1"/>
</dbReference>
<feature type="domain" description="MobA-like NTP transferase" evidence="9">
    <location>
        <begin position="7"/>
        <end position="163"/>
    </location>
</feature>
<comment type="domain">
    <text evidence="8">The N-terminal domain determines nucleotide recognition and specific binding, while the C-terminal domain determines the specific binding to the target protein.</text>
</comment>
<feature type="binding site" evidence="8">
    <location>
        <position position="23"/>
    </location>
    <ligand>
        <name>GTP</name>
        <dbReference type="ChEBI" id="CHEBI:37565"/>
    </ligand>
</feature>
<reference evidence="10 11" key="1">
    <citation type="submission" date="2023-07" db="EMBL/GenBank/DDBJ databases">
        <title>Genomic Encyclopedia of Type Strains, Phase IV (KMG-IV): sequencing the most valuable type-strain genomes for metagenomic binning, comparative biology and taxonomic classification.</title>
        <authorList>
            <person name="Goeker M."/>
        </authorList>
    </citation>
    <scope>NUCLEOTIDE SEQUENCE [LARGE SCALE GENOMIC DNA]</scope>
    <source>
        <strain evidence="10 11">DSM 15561</strain>
    </source>
</reference>
<comment type="subunit">
    <text evidence="8">Monomer.</text>
</comment>
<comment type="function">
    <text evidence="8">Transfers a GMP moiety from GTP to Mo-molybdopterin (Mo-MPT) cofactor (Moco or molybdenum cofactor) to form Mo-molybdopterin guanine dinucleotide (Mo-MGD) cofactor.</text>
</comment>
<comment type="caution">
    <text evidence="10">The sequence shown here is derived from an EMBL/GenBank/DDBJ whole genome shotgun (WGS) entry which is preliminary data.</text>
</comment>